<dbReference type="EMBL" id="AVOT02076186">
    <property type="protein sequence ID" value="MBW0564676.1"/>
    <property type="molecule type" value="Genomic_DNA"/>
</dbReference>
<accession>A0A9Q3JM43</accession>
<feature type="domain" description="Integrase zinc-binding" evidence="1">
    <location>
        <begin position="13"/>
        <end position="66"/>
    </location>
</feature>
<dbReference type="PANTHER" id="PTHR47266">
    <property type="entry name" value="ENDONUCLEASE-RELATED"/>
    <property type="match status" value="1"/>
</dbReference>
<evidence type="ECO:0000313" key="3">
    <source>
        <dbReference type="Proteomes" id="UP000765509"/>
    </source>
</evidence>
<sequence>MKLPLRLTSRMFINTILLECHDNISSGHLSKDRTMEEIKTSAWWSSCRKDVIEYCHSCDSWQKAKKATGNRFELMIHIQEPSTPWEVAHMDWVTALRPGDDKS</sequence>
<dbReference type="Pfam" id="PF17921">
    <property type="entry name" value="Integrase_H2C2"/>
    <property type="match status" value="1"/>
</dbReference>
<dbReference type="AlphaFoldDB" id="A0A9Q3JM43"/>
<dbReference type="Proteomes" id="UP000765509">
    <property type="component" value="Unassembled WGS sequence"/>
</dbReference>
<dbReference type="Gene3D" id="1.10.340.70">
    <property type="match status" value="1"/>
</dbReference>
<proteinExistence type="predicted"/>
<evidence type="ECO:0000259" key="1">
    <source>
        <dbReference type="Pfam" id="PF17921"/>
    </source>
</evidence>
<comment type="caution">
    <text evidence="2">The sequence shown here is derived from an EMBL/GenBank/DDBJ whole genome shotgun (WGS) entry which is preliminary data.</text>
</comment>
<organism evidence="2 3">
    <name type="scientific">Austropuccinia psidii MF-1</name>
    <dbReference type="NCBI Taxonomy" id="1389203"/>
    <lineage>
        <taxon>Eukaryota</taxon>
        <taxon>Fungi</taxon>
        <taxon>Dikarya</taxon>
        <taxon>Basidiomycota</taxon>
        <taxon>Pucciniomycotina</taxon>
        <taxon>Pucciniomycetes</taxon>
        <taxon>Pucciniales</taxon>
        <taxon>Sphaerophragmiaceae</taxon>
        <taxon>Austropuccinia</taxon>
    </lineage>
</organism>
<name>A0A9Q3JM43_9BASI</name>
<dbReference type="InterPro" id="IPR052160">
    <property type="entry name" value="Gypsy_RT_Integrase-like"/>
</dbReference>
<dbReference type="InterPro" id="IPR041588">
    <property type="entry name" value="Integrase_H2C2"/>
</dbReference>
<reference evidence="2" key="1">
    <citation type="submission" date="2021-03" db="EMBL/GenBank/DDBJ databases">
        <title>Draft genome sequence of rust myrtle Austropuccinia psidii MF-1, a brazilian biotype.</title>
        <authorList>
            <person name="Quecine M.C."/>
            <person name="Pachon D.M.R."/>
            <person name="Bonatelli M.L."/>
            <person name="Correr F.H."/>
            <person name="Franceschini L.M."/>
            <person name="Leite T.F."/>
            <person name="Margarido G.R.A."/>
            <person name="Almeida C.A."/>
            <person name="Ferrarezi J.A."/>
            <person name="Labate C.A."/>
        </authorList>
    </citation>
    <scope>NUCLEOTIDE SEQUENCE</scope>
    <source>
        <strain evidence="2">MF-1</strain>
    </source>
</reference>
<evidence type="ECO:0000313" key="2">
    <source>
        <dbReference type="EMBL" id="MBW0564676.1"/>
    </source>
</evidence>
<protein>
    <recommendedName>
        <fullName evidence="1">Integrase zinc-binding domain-containing protein</fullName>
    </recommendedName>
</protein>
<gene>
    <name evidence="2" type="ORF">O181_104391</name>
</gene>
<keyword evidence="3" id="KW-1185">Reference proteome</keyword>